<accession>A0A1R3KXY9</accession>
<proteinExistence type="predicted"/>
<feature type="non-terminal residue" evidence="1">
    <location>
        <position position="1"/>
    </location>
</feature>
<evidence type="ECO:0000313" key="1">
    <source>
        <dbReference type="EMBL" id="OMP11940.1"/>
    </source>
</evidence>
<reference evidence="1 2" key="1">
    <citation type="submission" date="2013-09" db="EMBL/GenBank/DDBJ databases">
        <title>Corchorus capsularis genome sequencing.</title>
        <authorList>
            <person name="Alam M."/>
            <person name="Haque M.S."/>
            <person name="Islam M.S."/>
            <person name="Emdad E.M."/>
            <person name="Islam M.M."/>
            <person name="Ahmed B."/>
            <person name="Halim A."/>
            <person name="Hossen Q.M.M."/>
            <person name="Hossain M.Z."/>
            <person name="Ahmed R."/>
            <person name="Khan M.M."/>
            <person name="Islam R."/>
            <person name="Rashid M.M."/>
            <person name="Khan S.A."/>
            <person name="Rahman M.S."/>
            <person name="Alam M."/>
        </authorList>
    </citation>
    <scope>NUCLEOTIDE SEQUENCE [LARGE SCALE GENOMIC DNA]</scope>
    <source>
        <strain evidence="2">cv. CVL-1</strain>
        <tissue evidence="1">Whole seedling</tissue>
    </source>
</reference>
<gene>
    <name evidence="1" type="ORF">CCACVL1_00204</name>
</gene>
<organism evidence="1 2">
    <name type="scientific">Corchorus capsularis</name>
    <name type="common">Jute</name>
    <dbReference type="NCBI Taxonomy" id="210143"/>
    <lineage>
        <taxon>Eukaryota</taxon>
        <taxon>Viridiplantae</taxon>
        <taxon>Streptophyta</taxon>
        <taxon>Embryophyta</taxon>
        <taxon>Tracheophyta</taxon>
        <taxon>Spermatophyta</taxon>
        <taxon>Magnoliopsida</taxon>
        <taxon>eudicotyledons</taxon>
        <taxon>Gunneridae</taxon>
        <taxon>Pentapetalae</taxon>
        <taxon>rosids</taxon>
        <taxon>malvids</taxon>
        <taxon>Malvales</taxon>
        <taxon>Malvaceae</taxon>
        <taxon>Grewioideae</taxon>
        <taxon>Apeibeae</taxon>
        <taxon>Corchorus</taxon>
    </lineage>
</organism>
<dbReference type="AlphaFoldDB" id="A0A1R3KXY9"/>
<evidence type="ECO:0000313" key="2">
    <source>
        <dbReference type="Proteomes" id="UP000188268"/>
    </source>
</evidence>
<name>A0A1R3KXY9_COCAP</name>
<sequence>TTFPIALVDGDGIVRAAVRTSLPVEFYGGELII</sequence>
<dbReference type="OrthoDB" id="1921305at2759"/>
<protein>
    <submittedName>
        <fullName evidence="1">Uncharacterized protein</fullName>
    </submittedName>
</protein>
<dbReference type="Proteomes" id="UP000188268">
    <property type="component" value="Unassembled WGS sequence"/>
</dbReference>
<comment type="caution">
    <text evidence="1">The sequence shown here is derived from an EMBL/GenBank/DDBJ whole genome shotgun (WGS) entry which is preliminary data.</text>
</comment>
<keyword evidence="2" id="KW-1185">Reference proteome</keyword>
<dbReference type="Gramene" id="OMP11940">
    <property type="protein sequence ID" value="OMP11940"/>
    <property type="gene ID" value="CCACVL1_00204"/>
</dbReference>
<dbReference type="EMBL" id="AWWV01000677">
    <property type="protein sequence ID" value="OMP11940.1"/>
    <property type="molecule type" value="Genomic_DNA"/>
</dbReference>